<dbReference type="SUPFAM" id="SSF55418">
    <property type="entry name" value="eIF4e-like"/>
    <property type="match status" value="1"/>
</dbReference>
<reference evidence="1 2" key="2">
    <citation type="submission" date="2018-11" db="EMBL/GenBank/DDBJ databases">
        <authorList>
            <consortium name="Pathogen Informatics"/>
        </authorList>
    </citation>
    <scope>NUCLEOTIDE SEQUENCE [LARGE SCALE GENOMIC DNA]</scope>
</reference>
<accession>A0A183HBZ0</accession>
<dbReference type="Gene3D" id="3.30.760.10">
    <property type="entry name" value="RNA Cap, Translation Initiation Factor Eif4e"/>
    <property type="match status" value="1"/>
</dbReference>
<keyword evidence="2" id="KW-1185">Reference proteome</keyword>
<evidence type="ECO:0000313" key="3">
    <source>
        <dbReference type="WBParaSite" id="OFLC_0000500101-mRNA-1"/>
    </source>
</evidence>
<sequence length="110" mass="12680">MWYLGVFPEYIFSQSPITNSARIEGAACAPERSELEVMATVKCNGDAIHHSDEEVDLSCSSPETKIDSLVSNHPLKYVWTYWYLNDQRDKSWEKRLKVVSNFGTVEEFWA</sequence>
<organism evidence="3">
    <name type="scientific">Onchocerca flexuosa</name>
    <dbReference type="NCBI Taxonomy" id="387005"/>
    <lineage>
        <taxon>Eukaryota</taxon>
        <taxon>Metazoa</taxon>
        <taxon>Ecdysozoa</taxon>
        <taxon>Nematoda</taxon>
        <taxon>Chromadorea</taxon>
        <taxon>Rhabditida</taxon>
        <taxon>Spirurina</taxon>
        <taxon>Spiruromorpha</taxon>
        <taxon>Filarioidea</taxon>
        <taxon>Onchocercidae</taxon>
        <taxon>Onchocerca</taxon>
    </lineage>
</organism>
<dbReference type="Proteomes" id="UP000267606">
    <property type="component" value="Unassembled WGS sequence"/>
</dbReference>
<dbReference type="GO" id="GO:0003743">
    <property type="term" value="F:translation initiation factor activity"/>
    <property type="evidence" value="ECO:0007669"/>
    <property type="project" value="InterPro"/>
</dbReference>
<gene>
    <name evidence="1" type="ORF">OFLC_LOCUS5001</name>
</gene>
<dbReference type="InterPro" id="IPR023398">
    <property type="entry name" value="TIF_eIF4e-like"/>
</dbReference>
<protein>
    <submittedName>
        <fullName evidence="3">Translation initiation factor eIF4E</fullName>
    </submittedName>
</protein>
<name>A0A183HBZ0_9BILA</name>
<dbReference type="InterPro" id="IPR001040">
    <property type="entry name" value="TIF_eIF_4E"/>
</dbReference>
<dbReference type="EMBL" id="UZAJ01004088">
    <property type="protein sequence ID" value="VDO41733.1"/>
    <property type="molecule type" value="Genomic_DNA"/>
</dbReference>
<dbReference type="GO" id="GO:0003723">
    <property type="term" value="F:RNA binding"/>
    <property type="evidence" value="ECO:0007669"/>
    <property type="project" value="InterPro"/>
</dbReference>
<dbReference type="Pfam" id="PF01652">
    <property type="entry name" value="IF4E"/>
    <property type="match status" value="1"/>
</dbReference>
<dbReference type="AlphaFoldDB" id="A0A183HBZ0"/>
<proteinExistence type="predicted"/>
<dbReference type="WBParaSite" id="OFLC_0000500101-mRNA-1">
    <property type="protein sequence ID" value="OFLC_0000500101-mRNA-1"/>
    <property type="gene ID" value="OFLC_0000500101"/>
</dbReference>
<reference evidence="3" key="1">
    <citation type="submission" date="2016-06" db="UniProtKB">
        <authorList>
            <consortium name="WormBaseParasite"/>
        </authorList>
    </citation>
    <scope>IDENTIFICATION</scope>
</reference>
<evidence type="ECO:0000313" key="1">
    <source>
        <dbReference type="EMBL" id="VDO41733.1"/>
    </source>
</evidence>
<dbReference type="STRING" id="387005.A0A183HBZ0"/>
<evidence type="ECO:0000313" key="2">
    <source>
        <dbReference type="Proteomes" id="UP000267606"/>
    </source>
</evidence>